<evidence type="ECO:0000313" key="2">
    <source>
        <dbReference type="Proteomes" id="UP000537862"/>
    </source>
</evidence>
<evidence type="ECO:0000313" key="1">
    <source>
        <dbReference type="EMBL" id="NOL50834.1"/>
    </source>
</evidence>
<reference evidence="1 2" key="1">
    <citation type="submission" date="2020-05" db="EMBL/GenBank/DDBJ databases">
        <authorList>
            <person name="Niu N."/>
        </authorList>
    </citation>
    <scope>NUCLEOTIDE SEQUENCE [LARGE SCALE GENOMIC DNA]</scope>
    <source>
        <strain evidence="1 2">3340-03</strain>
    </source>
</reference>
<evidence type="ECO:0008006" key="3">
    <source>
        <dbReference type="Google" id="ProtNLM"/>
    </source>
</evidence>
<proteinExistence type="predicted"/>
<organism evidence="1 2">
    <name type="scientific">Pelistega suis</name>
    <dbReference type="NCBI Taxonomy" id="1631957"/>
    <lineage>
        <taxon>Bacteria</taxon>
        <taxon>Pseudomonadati</taxon>
        <taxon>Pseudomonadota</taxon>
        <taxon>Betaproteobacteria</taxon>
        <taxon>Burkholderiales</taxon>
        <taxon>Alcaligenaceae</taxon>
        <taxon>Pelistega</taxon>
    </lineage>
</organism>
<dbReference type="EMBL" id="JABGBN010000001">
    <property type="protein sequence ID" value="NOL50834.1"/>
    <property type="molecule type" value="Genomic_DNA"/>
</dbReference>
<keyword evidence="2" id="KW-1185">Reference proteome</keyword>
<dbReference type="Proteomes" id="UP000537862">
    <property type="component" value="Unassembled WGS sequence"/>
</dbReference>
<accession>A0A849P398</accession>
<dbReference type="AlphaFoldDB" id="A0A849P398"/>
<comment type="caution">
    <text evidence="1">The sequence shown here is derived from an EMBL/GenBank/DDBJ whole genome shotgun (WGS) entry which is preliminary data.</text>
</comment>
<sequence>MRERVLVIFEGEKRESEIWKSFSQNSFFPFSESSQVVFGSDIYQLWSQLSKDKDIDLIGLLQERGILSKELRRESFSSVYLFFDYDPHSQMLINQEGERIINRDLVENLLLEMLRFFNNETENGKLFISYPMVEALRPCVCYNSKNDFLKCSVTYDKVNKYKQQSDSHAQDKKFTYSKISNEQWSLIVQKHCVKINYLLRQEETFPLEKISQEEVFSCYKSSNEIYSLSAFPLLLLDYYGATTLLKLLKVNDL</sequence>
<protein>
    <recommendedName>
        <fullName evidence="3">DUF4276 family protein</fullName>
    </recommendedName>
</protein>
<name>A0A849P398_9BURK</name>
<gene>
    <name evidence="1" type="ORF">HKX39_01395</name>
</gene>
<dbReference type="RefSeq" id="WP_171679520.1">
    <property type="nucleotide sequence ID" value="NZ_JABGBN010000001.1"/>
</dbReference>